<dbReference type="KEGG" id="pcu:PC_RS07050"/>
<evidence type="ECO:0000313" key="3">
    <source>
        <dbReference type="Proteomes" id="UP000000529"/>
    </source>
</evidence>
<feature type="chain" id="PRO_5015155313" description="Transposase DDE domain-containing protein" evidence="1">
    <location>
        <begin position="34"/>
        <end position="87"/>
    </location>
</feature>
<evidence type="ECO:0000313" key="2">
    <source>
        <dbReference type="EMBL" id="SPJ31873.1"/>
    </source>
</evidence>
<feature type="signal peptide" evidence="1">
    <location>
        <begin position="1"/>
        <end position="33"/>
    </location>
</feature>
<dbReference type="Proteomes" id="UP000000529">
    <property type="component" value="Chromosome"/>
</dbReference>
<dbReference type="EMBL" id="BX908798">
    <property type="protein sequence ID" value="SPJ31873.1"/>
    <property type="molecule type" value="Genomic_DNA"/>
</dbReference>
<dbReference type="OrthoDB" id="9998790at2"/>
<protein>
    <recommendedName>
        <fullName evidence="4">Transposase DDE domain-containing protein</fullName>
    </recommendedName>
</protein>
<organism evidence="2 3">
    <name type="scientific">Protochlamydia amoebophila (strain UWE25)</name>
    <dbReference type="NCBI Taxonomy" id="264201"/>
    <lineage>
        <taxon>Bacteria</taxon>
        <taxon>Pseudomonadati</taxon>
        <taxon>Chlamydiota</taxon>
        <taxon>Chlamydiia</taxon>
        <taxon>Parachlamydiales</taxon>
        <taxon>Parachlamydiaceae</taxon>
        <taxon>Candidatus Protochlamydia</taxon>
    </lineage>
</organism>
<keyword evidence="3" id="KW-1185">Reference proteome</keyword>
<sequence length="87" mass="9762">MVNILQSRFNNAMVACLTTIAFTTATLTPPALMAGVNFDLNAINFCIKVEKVFGKIKKCIDKGETNKIIGYMLRPKAWGRTVHWQEN</sequence>
<reference evidence="2 3" key="1">
    <citation type="journal article" date="2004" name="Science">
        <title>Illuminating the evolutionary history of chlamydiae.</title>
        <authorList>
            <person name="Horn M."/>
            <person name="Collingro A."/>
            <person name="Schmitz-Esser S."/>
            <person name="Beier C.L."/>
            <person name="Purkhold U."/>
            <person name="Fartmann B."/>
            <person name="Brandt P."/>
            <person name="Nyakatura G.J."/>
            <person name="Droege M."/>
            <person name="Frishman D."/>
            <person name="Rattei T."/>
            <person name="Mewes H."/>
            <person name="Wagner M."/>
        </authorList>
    </citation>
    <scope>NUCLEOTIDE SEQUENCE [LARGE SCALE GENOMIC DNA]</scope>
    <source>
        <strain evidence="2 3">UWE25</strain>
    </source>
</reference>
<name>A0A2P9HA61_PARUW</name>
<evidence type="ECO:0000256" key="1">
    <source>
        <dbReference type="SAM" id="SignalP"/>
    </source>
</evidence>
<gene>
    <name evidence="2" type="ORF">PC_RS07050</name>
</gene>
<keyword evidence="1" id="KW-0732">Signal</keyword>
<evidence type="ECO:0008006" key="4">
    <source>
        <dbReference type="Google" id="ProtNLM"/>
    </source>
</evidence>
<accession>A0A2P9HA61</accession>
<dbReference type="AlphaFoldDB" id="A0A2P9HA61"/>
<proteinExistence type="predicted"/>